<evidence type="ECO:0000313" key="3">
    <source>
        <dbReference type="Proteomes" id="UP001266305"/>
    </source>
</evidence>
<comment type="caution">
    <text evidence="2">The sequence shown here is derived from an EMBL/GenBank/DDBJ whole genome shotgun (WGS) entry which is preliminary data.</text>
</comment>
<feature type="region of interest" description="Disordered" evidence="1">
    <location>
        <begin position="16"/>
        <end position="35"/>
    </location>
</feature>
<feature type="region of interest" description="Disordered" evidence="1">
    <location>
        <begin position="80"/>
        <end position="108"/>
    </location>
</feature>
<feature type="compositionally biased region" description="Polar residues" evidence="1">
    <location>
        <begin position="22"/>
        <end position="35"/>
    </location>
</feature>
<dbReference type="Proteomes" id="UP001266305">
    <property type="component" value="Unassembled WGS sequence"/>
</dbReference>
<dbReference type="EMBL" id="JASSZA010000100">
    <property type="protein sequence ID" value="KAK2081760.1"/>
    <property type="molecule type" value="Genomic_DNA"/>
</dbReference>
<evidence type="ECO:0000313" key="2">
    <source>
        <dbReference type="EMBL" id="KAK2081760.1"/>
    </source>
</evidence>
<name>A0ABQ9TB19_SAGOE</name>
<proteinExistence type="predicted"/>
<feature type="compositionally biased region" description="Polar residues" evidence="1">
    <location>
        <begin position="80"/>
        <end position="90"/>
    </location>
</feature>
<gene>
    <name evidence="2" type="ORF">P7K49_040871</name>
</gene>
<organism evidence="2 3">
    <name type="scientific">Saguinus oedipus</name>
    <name type="common">Cotton-top tamarin</name>
    <name type="synonym">Oedipomidas oedipus</name>
    <dbReference type="NCBI Taxonomy" id="9490"/>
    <lineage>
        <taxon>Eukaryota</taxon>
        <taxon>Metazoa</taxon>
        <taxon>Chordata</taxon>
        <taxon>Craniata</taxon>
        <taxon>Vertebrata</taxon>
        <taxon>Euteleostomi</taxon>
        <taxon>Mammalia</taxon>
        <taxon>Eutheria</taxon>
        <taxon>Euarchontoglires</taxon>
        <taxon>Primates</taxon>
        <taxon>Haplorrhini</taxon>
        <taxon>Platyrrhini</taxon>
        <taxon>Cebidae</taxon>
        <taxon>Callitrichinae</taxon>
        <taxon>Saguinus</taxon>
    </lineage>
</organism>
<evidence type="ECO:0000256" key="1">
    <source>
        <dbReference type="SAM" id="MobiDB-lite"/>
    </source>
</evidence>
<accession>A0ABQ9TB19</accession>
<sequence length="108" mass="11941">MDLEISLRPRIYASGKRGSGVQRYQRQNRIPRGSLQTPAFSGAVISRDDGSLKGTNLAPRLAVKVDSRVRKWICGATANRSEVNPHSTPKTRPCLIWKGSRGKRATQP</sequence>
<keyword evidence="3" id="KW-1185">Reference proteome</keyword>
<reference evidence="2 3" key="1">
    <citation type="submission" date="2023-05" db="EMBL/GenBank/DDBJ databases">
        <title>B98-5 Cell Line De Novo Hybrid Assembly: An Optical Mapping Approach.</title>
        <authorList>
            <person name="Kananen K."/>
            <person name="Auerbach J.A."/>
            <person name="Kautto E."/>
            <person name="Blachly J.S."/>
        </authorList>
    </citation>
    <scope>NUCLEOTIDE SEQUENCE [LARGE SCALE GENOMIC DNA]</scope>
    <source>
        <strain evidence="2">B95-8</strain>
        <tissue evidence="2">Cell line</tissue>
    </source>
</reference>
<protein>
    <submittedName>
        <fullName evidence="2">Uncharacterized protein</fullName>
    </submittedName>
</protein>